<dbReference type="EC" id="3.1.3.25" evidence="2"/>
<name>A0A7K1UHP2_9MICC</name>
<accession>A0A7K1UHP2</accession>
<evidence type="ECO:0000256" key="6">
    <source>
        <dbReference type="PIRSR" id="PIRSR600760-2"/>
    </source>
</evidence>
<sequence length="299" mass="31862">MSHLPEAPALPAAADLPASAELRRIAVTAAHTAGEPLKTAFRSHMEIQEKTSNTDLVTIWDKQTEETLISLLSAEVPDSRITGEEGGQHGTGRVEWIIDPIDGTSNFAHGFDLFTISIGAAVDDVVIAGVVYDPINELTFSADDHAAYLRVREGAESVLKPTPKTGVAEPQLNLLTNFPGTWMVQRHGEEALRAFGEFVTTYATVRRIVSGALELCHVAAGWADVVVNCRTNPWDIAAAQLILTRAGGTFKPYGTRGDLAFDGTPAVNAHLAPGYVGLGSGVESPTAPPVAARFVWNQS</sequence>
<dbReference type="Gene3D" id="3.30.540.10">
    <property type="entry name" value="Fructose-1,6-Bisphosphatase, subunit A, domain 1"/>
    <property type="match status" value="1"/>
</dbReference>
<dbReference type="SUPFAM" id="SSF56655">
    <property type="entry name" value="Carbohydrate phosphatase"/>
    <property type="match status" value="1"/>
</dbReference>
<proteinExistence type="predicted"/>
<evidence type="ECO:0000313" key="8">
    <source>
        <dbReference type="Proteomes" id="UP000460157"/>
    </source>
</evidence>
<protein>
    <recommendedName>
        <fullName evidence="2">inositol-phosphate phosphatase</fullName>
        <ecNumber evidence="2">3.1.3.25</ecNumber>
    </recommendedName>
</protein>
<organism evidence="7 8">
    <name type="scientific">Nesterenkonia alkaliphila</name>
    <dbReference type="NCBI Taxonomy" id="1463631"/>
    <lineage>
        <taxon>Bacteria</taxon>
        <taxon>Bacillati</taxon>
        <taxon>Actinomycetota</taxon>
        <taxon>Actinomycetes</taxon>
        <taxon>Micrococcales</taxon>
        <taxon>Micrococcaceae</taxon>
        <taxon>Nesterenkonia</taxon>
    </lineage>
</organism>
<dbReference type="Pfam" id="PF00459">
    <property type="entry name" value="Inositol_P"/>
    <property type="match status" value="1"/>
</dbReference>
<feature type="binding site" evidence="6">
    <location>
        <position position="102"/>
    </location>
    <ligand>
        <name>Mg(2+)</name>
        <dbReference type="ChEBI" id="CHEBI:18420"/>
        <label>1</label>
        <note>catalytic</note>
    </ligand>
</feature>
<dbReference type="RefSeq" id="WP_157322510.1">
    <property type="nucleotide sequence ID" value="NZ_BMFX01000028.1"/>
</dbReference>
<dbReference type="GO" id="GO:0007165">
    <property type="term" value="P:signal transduction"/>
    <property type="evidence" value="ECO:0007669"/>
    <property type="project" value="TreeGrafter"/>
</dbReference>
<dbReference type="OrthoDB" id="9772456at2"/>
<dbReference type="PROSITE" id="PS00629">
    <property type="entry name" value="IMP_1"/>
    <property type="match status" value="1"/>
</dbReference>
<dbReference type="GO" id="GO:0046854">
    <property type="term" value="P:phosphatidylinositol phosphate biosynthetic process"/>
    <property type="evidence" value="ECO:0007669"/>
    <property type="project" value="InterPro"/>
</dbReference>
<dbReference type="GO" id="GO:0008934">
    <property type="term" value="F:inositol monophosphate 1-phosphatase activity"/>
    <property type="evidence" value="ECO:0007669"/>
    <property type="project" value="TreeGrafter"/>
</dbReference>
<dbReference type="Proteomes" id="UP000460157">
    <property type="component" value="Unassembled WGS sequence"/>
</dbReference>
<evidence type="ECO:0000256" key="4">
    <source>
        <dbReference type="ARBA" id="ARBA00022801"/>
    </source>
</evidence>
<dbReference type="PANTHER" id="PTHR20854:SF4">
    <property type="entry name" value="INOSITOL-1-MONOPHOSPHATASE-RELATED"/>
    <property type="match status" value="1"/>
</dbReference>
<keyword evidence="4" id="KW-0378">Hydrolase</keyword>
<feature type="binding site" evidence="6">
    <location>
        <position position="99"/>
    </location>
    <ligand>
        <name>Mg(2+)</name>
        <dbReference type="ChEBI" id="CHEBI:18420"/>
        <label>1</label>
        <note>catalytic</note>
    </ligand>
</feature>
<feature type="binding site" evidence="6">
    <location>
        <position position="101"/>
    </location>
    <ligand>
        <name>Mg(2+)</name>
        <dbReference type="ChEBI" id="CHEBI:18420"/>
        <label>1</label>
        <note>catalytic</note>
    </ligand>
</feature>
<reference evidence="7 8" key="1">
    <citation type="submission" date="2019-12" db="EMBL/GenBank/DDBJ databases">
        <title>Nesterenkonia muleiensis sp. nov., a novel actinobacterium isolated from sap of Populus euphratica.</title>
        <authorList>
            <person name="Wang R."/>
        </authorList>
    </citation>
    <scope>NUCLEOTIDE SEQUENCE [LARGE SCALE GENOMIC DNA]</scope>
    <source>
        <strain evidence="7 8">F10</strain>
    </source>
</reference>
<evidence type="ECO:0000256" key="2">
    <source>
        <dbReference type="ARBA" id="ARBA00013106"/>
    </source>
</evidence>
<evidence type="ECO:0000256" key="5">
    <source>
        <dbReference type="ARBA" id="ARBA00022842"/>
    </source>
</evidence>
<evidence type="ECO:0000313" key="7">
    <source>
        <dbReference type="EMBL" id="MVT25988.1"/>
    </source>
</evidence>
<dbReference type="GO" id="GO:0046872">
    <property type="term" value="F:metal ion binding"/>
    <property type="evidence" value="ECO:0007669"/>
    <property type="project" value="UniProtKB-KW"/>
</dbReference>
<feature type="binding site" evidence="6">
    <location>
        <position position="235"/>
    </location>
    <ligand>
        <name>Mg(2+)</name>
        <dbReference type="ChEBI" id="CHEBI:18420"/>
        <label>1</label>
        <note>catalytic</note>
    </ligand>
</feature>
<dbReference type="GO" id="GO:0006020">
    <property type="term" value="P:inositol metabolic process"/>
    <property type="evidence" value="ECO:0007669"/>
    <property type="project" value="TreeGrafter"/>
</dbReference>
<gene>
    <name evidence="7" type="ORF">GNZ21_06410</name>
</gene>
<evidence type="ECO:0000256" key="3">
    <source>
        <dbReference type="ARBA" id="ARBA00022723"/>
    </source>
</evidence>
<comment type="caution">
    <text evidence="7">The sequence shown here is derived from an EMBL/GenBank/DDBJ whole genome shotgun (WGS) entry which is preliminary data.</text>
</comment>
<keyword evidence="8" id="KW-1185">Reference proteome</keyword>
<dbReference type="InterPro" id="IPR020583">
    <property type="entry name" value="Inositol_monoP_metal-BS"/>
</dbReference>
<feature type="binding site" evidence="6">
    <location>
        <position position="84"/>
    </location>
    <ligand>
        <name>Mg(2+)</name>
        <dbReference type="ChEBI" id="CHEBI:18420"/>
        <label>1</label>
        <note>catalytic</note>
    </ligand>
</feature>
<dbReference type="EMBL" id="WRPM01000045">
    <property type="protein sequence ID" value="MVT25988.1"/>
    <property type="molecule type" value="Genomic_DNA"/>
</dbReference>
<keyword evidence="5 6" id="KW-0460">Magnesium</keyword>
<dbReference type="PRINTS" id="PR00377">
    <property type="entry name" value="IMPHPHTASES"/>
</dbReference>
<dbReference type="Gene3D" id="3.40.190.80">
    <property type="match status" value="1"/>
</dbReference>
<dbReference type="InterPro" id="IPR020550">
    <property type="entry name" value="Inositol_monophosphatase_CS"/>
</dbReference>
<dbReference type="PANTHER" id="PTHR20854">
    <property type="entry name" value="INOSITOL MONOPHOSPHATASE"/>
    <property type="match status" value="1"/>
</dbReference>
<evidence type="ECO:0000256" key="1">
    <source>
        <dbReference type="ARBA" id="ARBA00001033"/>
    </source>
</evidence>
<keyword evidence="3 6" id="KW-0479">Metal-binding</keyword>
<comment type="catalytic activity">
    <reaction evidence="1">
        <text>a myo-inositol phosphate + H2O = myo-inositol + phosphate</text>
        <dbReference type="Rhea" id="RHEA:24056"/>
        <dbReference type="ChEBI" id="CHEBI:15377"/>
        <dbReference type="ChEBI" id="CHEBI:17268"/>
        <dbReference type="ChEBI" id="CHEBI:43474"/>
        <dbReference type="ChEBI" id="CHEBI:84139"/>
        <dbReference type="EC" id="3.1.3.25"/>
    </reaction>
</comment>
<comment type="cofactor">
    <cofactor evidence="6">
        <name>Mg(2+)</name>
        <dbReference type="ChEBI" id="CHEBI:18420"/>
    </cofactor>
</comment>
<dbReference type="InterPro" id="IPR000760">
    <property type="entry name" value="Inositol_monophosphatase-like"/>
</dbReference>
<dbReference type="PROSITE" id="PS00630">
    <property type="entry name" value="IMP_2"/>
    <property type="match status" value="1"/>
</dbReference>
<dbReference type="AlphaFoldDB" id="A0A7K1UHP2"/>